<evidence type="ECO:0000313" key="2">
    <source>
        <dbReference type="EMBL" id="MDR7361926.1"/>
    </source>
</evidence>
<keyword evidence="1" id="KW-0472">Membrane</keyword>
<feature type="transmembrane region" description="Helical" evidence="1">
    <location>
        <begin position="110"/>
        <end position="130"/>
    </location>
</feature>
<keyword evidence="1" id="KW-1133">Transmembrane helix</keyword>
<evidence type="ECO:0000256" key="1">
    <source>
        <dbReference type="SAM" id="Phobius"/>
    </source>
</evidence>
<feature type="transmembrane region" description="Helical" evidence="1">
    <location>
        <begin position="176"/>
        <end position="195"/>
    </location>
</feature>
<accession>A0ABU2BUH3</accession>
<dbReference type="RefSeq" id="WP_310300654.1">
    <property type="nucleotide sequence ID" value="NZ_BAAAPS010000008.1"/>
</dbReference>
<protein>
    <recommendedName>
        <fullName evidence="4">ABC transporter</fullName>
    </recommendedName>
</protein>
<evidence type="ECO:0000313" key="3">
    <source>
        <dbReference type="Proteomes" id="UP001183648"/>
    </source>
</evidence>
<feature type="transmembrane region" description="Helical" evidence="1">
    <location>
        <begin position="38"/>
        <end position="59"/>
    </location>
</feature>
<comment type="caution">
    <text evidence="2">The sequence shown here is derived from an EMBL/GenBank/DDBJ whole genome shotgun (WGS) entry which is preliminary data.</text>
</comment>
<dbReference type="EMBL" id="JAVDYG010000001">
    <property type="protein sequence ID" value="MDR7361926.1"/>
    <property type="molecule type" value="Genomic_DNA"/>
</dbReference>
<gene>
    <name evidence="2" type="ORF">J2S63_001479</name>
</gene>
<feature type="transmembrane region" description="Helical" evidence="1">
    <location>
        <begin position="12"/>
        <end position="32"/>
    </location>
</feature>
<feature type="transmembrane region" description="Helical" evidence="1">
    <location>
        <begin position="142"/>
        <end position="164"/>
    </location>
</feature>
<keyword evidence="3" id="KW-1185">Reference proteome</keyword>
<keyword evidence="1" id="KW-0812">Transmembrane</keyword>
<proteinExistence type="predicted"/>
<evidence type="ECO:0008006" key="4">
    <source>
        <dbReference type="Google" id="ProtNLM"/>
    </source>
</evidence>
<organism evidence="2 3">
    <name type="scientific">Nocardioides marmoribigeumensis</name>
    <dbReference type="NCBI Taxonomy" id="433649"/>
    <lineage>
        <taxon>Bacteria</taxon>
        <taxon>Bacillati</taxon>
        <taxon>Actinomycetota</taxon>
        <taxon>Actinomycetes</taxon>
        <taxon>Propionibacteriales</taxon>
        <taxon>Nocardioidaceae</taxon>
        <taxon>Nocardioides</taxon>
    </lineage>
</organism>
<reference evidence="2 3" key="1">
    <citation type="submission" date="2023-07" db="EMBL/GenBank/DDBJ databases">
        <title>Sequencing the genomes of 1000 actinobacteria strains.</title>
        <authorList>
            <person name="Klenk H.-P."/>
        </authorList>
    </citation>
    <scope>NUCLEOTIDE SEQUENCE [LARGE SCALE GENOMIC DNA]</scope>
    <source>
        <strain evidence="2 3">DSM 19426</strain>
    </source>
</reference>
<name>A0ABU2BUH3_9ACTN</name>
<sequence>MRPLLPSARLAFRTGHAGLLLVAAVALVVVSVPWQDGGFATSVVHLVVLLAALAVALSFDDPTGDVATAAPVRRSTWTAARTVATLERVVPVLVVGFLVAWLRFRPLPGWGLAAETTGHLVAALAVVAGLRSWRGTHLPSYPAVGGVLLVALVTRALPGGWAMVDPQPWGPPYEAALWRWLGLVLVALAVLAVAVRDPLDR</sequence>
<dbReference type="Proteomes" id="UP001183648">
    <property type="component" value="Unassembled WGS sequence"/>
</dbReference>